<protein>
    <submittedName>
        <fullName evidence="1">Uncharacterized protein</fullName>
    </submittedName>
</protein>
<organism evidence="1">
    <name type="scientific">Rhizophora mucronata</name>
    <name type="common">Asiatic mangrove</name>
    <dbReference type="NCBI Taxonomy" id="61149"/>
    <lineage>
        <taxon>Eukaryota</taxon>
        <taxon>Viridiplantae</taxon>
        <taxon>Streptophyta</taxon>
        <taxon>Embryophyta</taxon>
        <taxon>Tracheophyta</taxon>
        <taxon>Spermatophyta</taxon>
        <taxon>Magnoliopsida</taxon>
        <taxon>eudicotyledons</taxon>
        <taxon>Gunneridae</taxon>
        <taxon>Pentapetalae</taxon>
        <taxon>rosids</taxon>
        <taxon>fabids</taxon>
        <taxon>Malpighiales</taxon>
        <taxon>Rhizophoraceae</taxon>
        <taxon>Rhizophora</taxon>
    </lineage>
</organism>
<dbReference type="AlphaFoldDB" id="A0A2P2PPX2"/>
<name>A0A2P2PPX2_RHIMU</name>
<accession>A0A2P2PPX2</accession>
<proteinExistence type="predicted"/>
<evidence type="ECO:0000313" key="1">
    <source>
        <dbReference type="EMBL" id="MBX56802.1"/>
    </source>
</evidence>
<reference evidence="1" key="1">
    <citation type="submission" date="2018-02" db="EMBL/GenBank/DDBJ databases">
        <title>Rhizophora mucronata_Transcriptome.</title>
        <authorList>
            <person name="Meera S.P."/>
            <person name="Sreeshan A."/>
            <person name="Augustine A."/>
        </authorList>
    </citation>
    <scope>NUCLEOTIDE SEQUENCE</scope>
    <source>
        <tissue evidence="1">Leaf</tissue>
    </source>
</reference>
<dbReference type="EMBL" id="GGEC01076318">
    <property type="protein sequence ID" value="MBX56802.1"/>
    <property type="molecule type" value="Transcribed_RNA"/>
</dbReference>
<sequence>MKVHFVDSGNHLKKTWCETVGGCLVVVIG</sequence>